<sequence>MGSLSTLPEPLAGAGKRSPGERREWGGAGSPAGSRAGPAARKRRKGYVDPGEQEELRDIASLLKTSSPTGPGADPGADPSADPSANPSANDVRLLVEYAKVSARNQAAANSLLVSLQQELQQAQAERERDKINSKAQLNALRKTVQSMQHQIDSLSEALSRPPGSRPPPPSKSPYSRTP</sequence>
<evidence type="ECO:0000313" key="3">
    <source>
        <dbReference type="Proteomes" id="UP001165060"/>
    </source>
</evidence>
<proteinExistence type="predicted"/>
<dbReference type="EMBL" id="BRYB01000790">
    <property type="protein sequence ID" value="GMI37769.1"/>
    <property type="molecule type" value="Genomic_DNA"/>
</dbReference>
<feature type="region of interest" description="Disordered" evidence="1">
    <location>
        <begin position="143"/>
        <end position="179"/>
    </location>
</feature>
<organism evidence="2 3">
    <name type="scientific">Tetraparma gracilis</name>
    <dbReference type="NCBI Taxonomy" id="2962635"/>
    <lineage>
        <taxon>Eukaryota</taxon>
        <taxon>Sar</taxon>
        <taxon>Stramenopiles</taxon>
        <taxon>Ochrophyta</taxon>
        <taxon>Bolidophyceae</taxon>
        <taxon>Parmales</taxon>
        <taxon>Triparmaceae</taxon>
        <taxon>Tetraparma</taxon>
    </lineage>
</organism>
<evidence type="ECO:0000256" key="1">
    <source>
        <dbReference type="SAM" id="MobiDB-lite"/>
    </source>
</evidence>
<feature type="compositionally biased region" description="Low complexity" evidence="1">
    <location>
        <begin position="65"/>
        <end position="89"/>
    </location>
</feature>
<gene>
    <name evidence="2" type="ORF">TeGR_g10778</name>
</gene>
<accession>A0ABQ6N0M6</accession>
<protein>
    <submittedName>
        <fullName evidence="2">Uncharacterized protein</fullName>
    </submittedName>
</protein>
<dbReference type="Proteomes" id="UP001165060">
    <property type="component" value="Unassembled WGS sequence"/>
</dbReference>
<feature type="region of interest" description="Disordered" evidence="1">
    <location>
        <begin position="1"/>
        <end position="89"/>
    </location>
</feature>
<feature type="compositionally biased region" description="Polar residues" evidence="1">
    <location>
        <begin position="144"/>
        <end position="154"/>
    </location>
</feature>
<feature type="non-terminal residue" evidence="2">
    <location>
        <position position="179"/>
    </location>
</feature>
<reference evidence="2 3" key="1">
    <citation type="journal article" date="2023" name="Commun. Biol.">
        <title>Genome analysis of Parmales, the sister group of diatoms, reveals the evolutionary specialization of diatoms from phago-mixotrophs to photoautotrophs.</title>
        <authorList>
            <person name="Ban H."/>
            <person name="Sato S."/>
            <person name="Yoshikawa S."/>
            <person name="Yamada K."/>
            <person name="Nakamura Y."/>
            <person name="Ichinomiya M."/>
            <person name="Sato N."/>
            <person name="Blanc-Mathieu R."/>
            <person name="Endo H."/>
            <person name="Kuwata A."/>
            <person name="Ogata H."/>
        </authorList>
    </citation>
    <scope>NUCLEOTIDE SEQUENCE [LARGE SCALE GENOMIC DNA]</scope>
</reference>
<keyword evidence="3" id="KW-1185">Reference proteome</keyword>
<name>A0ABQ6N0M6_9STRA</name>
<evidence type="ECO:0000313" key="2">
    <source>
        <dbReference type="EMBL" id="GMI37769.1"/>
    </source>
</evidence>
<comment type="caution">
    <text evidence="2">The sequence shown here is derived from an EMBL/GenBank/DDBJ whole genome shotgun (WGS) entry which is preliminary data.</text>
</comment>